<dbReference type="Pfam" id="PF03781">
    <property type="entry name" value="FGE-sulfatase"/>
    <property type="match status" value="1"/>
</dbReference>
<dbReference type="AlphaFoldDB" id="A0A8H2K0R6"/>
<dbReference type="InterPro" id="IPR042095">
    <property type="entry name" value="SUMF_sf"/>
</dbReference>
<dbReference type="GO" id="GO:0120147">
    <property type="term" value="F:formylglycine-generating oxidase activity"/>
    <property type="evidence" value="ECO:0007669"/>
    <property type="project" value="TreeGrafter"/>
</dbReference>
<dbReference type="EMBL" id="VFBM01000002">
    <property type="protein sequence ID" value="TNX93559.1"/>
    <property type="molecule type" value="Genomic_DNA"/>
</dbReference>
<organism evidence="2 3">
    <name type="scientific">Acinetobacter radioresistens</name>
    <dbReference type="NCBI Taxonomy" id="40216"/>
    <lineage>
        <taxon>Bacteria</taxon>
        <taxon>Pseudomonadati</taxon>
        <taxon>Pseudomonadota</taxon>
        <taxon>Gammaproteobacteria</taxon>
        <taxon>Moraxellales</taxon>
        <taxon>Moraxellaceae</taxon>
        <taxon>Acinetobacter</taxon>
    </lineage>
</organism>
<dbReference type="PANTHER" id="PTHR23150:SF19">
    <property type="entry name" value="FORMYLGLYCINE-GENERATING ENZYME"/>
    <property type="match status" value="1"/>
</dbReference>
<evidence type="ECO:0000313" key="2">
    <source>
        <dbReference type="EMBL" id="TNX93559.1"/>
    </source>
</evidence>
<dbReference type="RefSeq" id="WP_005015359.1">
    <property type="nucleotide sequence ID" value="NZ_BKHE01000084.1"/>
</dbReference>
<dbReference type="InterPro" id="IPR005532">
    <property type="entry name" value="SUMF_dom"/>
</dbReference>
<comment type="caution">
    <text evidence="2">The sequence shown here is derived from an EMBL/GenBank/DDBJ whole genome shotgun (WGS) entry which is preliminary data.</text>
</comment>
<feature type="domain" description="Sulfatase-modifying factor enzyme-like" evidence="1">
    <location>
        <begin position="57"/>
        <end position="324"/>
    </location>
</feature>
<name>A0A8H2K0R6_ACIRA</name>
<protein>
    <submittedName>
        <fullName evidence="2">Formylglycine-generating enzyme family protein</fullName>
    </submittedName>
</protein>
<dbReference type="InterPro" id="IPR051043">
    <property type="entry name" value="Sulfatase_Mod_Factor_Kinase"/>
</dbReference>
<evidence type="ECO:0000259" key="1">
    <source>
        <dbReference type="Pfam" id="PF03781"/>
    </source>
</evidence>
<reference evidence="2 3" key="1">
    <citation type="submission" date="2019-06" db="EMBL/GenBank/DDBJ databases">
        <title>Genome of Acinetobacter radioresistens APH1, a phenol degrading strain.</title>
        <authorList>
            <person name="Liu Y."/>
        </authorList>
    </citation>
    <scope>NUCLEOTIDE SEQUENCE [LARGE SCALE GENOMIC DNA]</scope>
    <source>
        <strain evidence="2 3">APH1</strain>
    </source>
</reference>
<dbReference type="SUPFAM" id="SSF56436">
    <property type="entry name" value="C-type lectin-like"/>
    <property type="match status" value="1"/>
</dbReference>
<sequence>MKFIHATILFGLIGLSACGLPSTPEIKQQKTELNLGDRNKCKQYSGLPQNWQKKPEAGMVKIQGGTFNIGNNQSYREEKALYKSERTVTDFWIDATEVTNAQFQSFVDATAYVTEAEKQGEAAVFTEPQKPVKELAWWSLMKGANWKQPWGPNSHRKIEPNQPVRMITLKDAMAYADWLDRDLATEEQWEYAAKGFSHERDVSADLKHVDANVWQGEFPYHNENKDGYRDVAPVGCFAANGFGLYDMIGNVWEYTKSPFTGTHDDHMGMNQLEHHQDNPAFNFYTIKGGSFLCASNYCMRYRAAARHSQEIDLGISHVGFRTIKNIQ</sequence>
<gene>
    <name evidence="2" type="ORF">FHY67_03725</name>
</gene>
<dbReference type="PANTHER" id="PTHR23150">
    <property type="entry name" value="SULFATASE MODIFYING FACTOR 1, 2"/>
    <property type="match status" value="1"/>
</dbReference>
<dbReference type="PROSITE" id="PS51257">
    <property type="entry name" value="PROKAR_LIPOPROTEIN"/>
    <property type="match status" value="1"/>
</dbReference>
<proteinExistence type="predicted"/>
<dbReference type="Proteomes" id="UP000314285">
    <property type="component" value="Unassembled WGS sequence"/>
</dbReference>
<dbReference type="InterPro" id="IPR016187">
    <property type="entry name" value="CTDL_fold"/>
</dbReference>
<dbReference type="Gene3D" id="3.90.1580.10">
    <property type="entry name" value="paralog of FGE (formylglycine-generating enzyme)"/>
    <property type="match status" value="1"/>
</dbReference>
<accession>A0A8H2K0R6</accession>
<evidence type="ECO:0000313" key="3">
    <source>
        <dbReference type="Proteomes" id="UP000314285"/>
    </source>
</evidence>